<organism evidence="1 2">
    <name type="scientific">Crocosphaera watsonii WH 0003</name>
    <dbReference type="NCBI Taxonomy" id="423471"/>
    <lineage>
        <taxon>Bacteria</taxon>
        <taxon>Bacillati</taxon>
        <taxon>Cyanobacteriota</taxon>
        <taxon>Cyanophyceae</taxon>
        <taxon>Oscillatoriophycideae</taxon>
        <taxon>Chroococcales</taxon>
        <taxon>Aphanothecaceae</taxon>
        <taxon>Crocosphaera</taxon>
    </lineage>
</organism>
<dbReference type="EMBL" id="AESD01000986">
    <property type="protein sequence ID" value="EHJ09460.1"/>
    <property type="molecule type" value="Genomic_DNA"/>
</dbReference>
<gene>
    <name evidence="1" type="ORF">CWATWH0003_B114</name>
</gene>
<evidence type="ECO:0000313" key="2">
    <source>
        <dbReference type="Proteomes" id="UP000003477"/>
    </source>
</evidence>
<proteinExistence type="predicted"/>
<reference evidence="1 2" key="1">
    <citation type="journal article" date="2011" name="Front. Microbiol.">
        <title>Two Strains of Crocosphaera watsonii with Highly Conserved Genomes are Distinguished by Strain-Specific Features.</title>
        <authorList>
            <person name="Bench S.R."/>
            <person name="Ilikchyan I.N."/>
            <person name="Tripp H.J."/>
            <person name="Zehr J.P."/>
        </authorList>
    </citation>
    <scope>NUCLEOTIDE SEQUENCE [LARGE SCALE GENOMIC DNA]</scope>
    <source>
        <strain evidence="1 2">WH 0003</strain>
    </source>
</reference>
<dbReference type="AlphaFoldDB" id="G5JEC7"/>
<name>G5JEC7_CROWT</name>
<comment type="caution">
    <text evidence="1">The sequence shown here is derived from an EMBL/GenBank/DDBJ whole genome shotgun (WGS) entry which is preliminary data.</text>
</comment>
<evidence type="ECO:0000313" key="1">
    <source>
        <dbReference type="EMBL" id="EHJ09460.1"/>
    </source>
</evidence>
<sequence>MAPFEPVLAKKKSISSRFAPIQNSKLKIKKYTTEVGGL</sequence>
<protein>
    <submittedName>
        <fullName evidence="1">Uncharacterized protein</fullName>
    </submittedName>
</protein>
<dbReference type="PATRIC" id="fig|423471.3.peg.5386"/>
<accession>G5JEC7</accession>
<dbReference type="Proteomes" id="UP000003477">
    <property type="component" value="Unassembled WGS sequence"/>
</dbReference>